<name>A0A8H6WLY2_MYCCL</name>
<dbReference type="AlphaFoldDB" id="A0A8H6WLY2"/>
<sequence length="192" mass="21882">MAHQQQAQTFRRHVPLIPYRTRQPTPPQHGGQPIPFDYVDNRAGGLGMGVWMNDLRFKGPEQLDPIIRGGEYQLDSSIERIMLRIIWPGYENEAEAGYITLSKGDRRITLSELGTKIADRMCYFFQNMKSAYPTAPPSPTQFPIVPTGVLLEHLYLRQLVNTVGNVWQADIALDIRKPGDVRFSRTLTVMIE</sequence>
<organism evidence="1 2">
    <name type="scientific">Mycena chlorophos</name>
    <name type="common">Agaric fungus</name>
    <name type="synonym">Agaricus chlorophos</name>
    <dbReference type="NCBI Taxonomy" id="658473"/>
    <lineage>
        <taxon>Eukaryota</taxon>
        <taxon>Fungi</taxon>
        <taxon>Dikarya</taxon>
        <taxon>Basidiomycota</taxon>
        <taxon>Agaricomycotina</taxon>
        <taxon>Agaricomycetes</taxon>
        <taxon>Agaricomycetidae</taxon>
        <taxon>Agaricales</taxon>
        <taxon>Marasmiineae</taxon>
        <taxon>Mycenaceae</taxon>
        <taxon>Mycena</taxon>
    </lineage>
</organism>
<reference evidence="1" key="1">
    <citation type="submission" date="2020-05" db="EMBL/GenBank/DDBJ databases">
        <title>Mycena genomes resolve the evolution of fungal bioluminescence.</title>
        <authorList>
            <person name="Tsai I.J."/>
        </authorList>
    </citation>
    <scope>NUCLEOTIDE SEQUENCE</scope>
    <source>
        <strain evidence="1">110903Hualien_Pintung</strain>
    </source>
</reference>
<evidence type="ECO:0000313" key="2">
    <source>
        <dbReference type="Proteomes" id="UP000613580"/>
    </source>
</evidence>
<dbReference type="OrthoDB" id="2662268at2759"/>
<dbReference type="Proteomes" id="UP000613580">
    <property type="component" value="Unassembled WGS sequence"/>
</dbReference>
<evidence type="ECO:0000313" key="1">
    <source>
        <dbReference type="EMBL" id="KAF7317229.1"/>
    </source>
</evidence>
<gene>
    <name evidence="1" type="ORF">HMN09_00458000</name>
</gene>
<accession>A0A8H6WLY2</accession>
<protein>
    <submittedName>
        <fullName evidence="1">Uncharacterized protein</fullName>
    </submittedName>
</protein>
<keyword evidence="2" id="KW-1185">Reference proteome</keyword>
<proteinExistence type="predicted"/>
<comment type="caution">
    <text evidence="1">The sequence shown here is derived from an EMBL/GenBank/DDBJ whole genome shotgun (WGS) entry which is preliminary data.</text>
</comment>
<dbReference type="EMBL" id="JACAZE010000005">
    <property type="protein sequence ID" value="KAF7317229.1"/>
    <property type="molecule type" value="Genomic_DNA"/>
</dbReference>